<evidence type="ECO:0000313" key="3">
    <source>
        <dbReference type="Proteomes" id="UP000294933"/>
    </source>
</evidence>
<reference evidence="2 3" key="1">
    <citation type="submission" date="2018-06" db="EMBL/GenBank/DDBJ databases">
        <title>A transcriptomic atlas of mushroom development highlights an independent origin of complex multicellularity.</title>
        <authorList>
            <consortium name="DOE Joint Genome Institute"/>
            <person name="Krizsan K."/>
            <person name="Almasi E."/>
            <person name="Merenyi Z."/>
            <person name="Sahu N."/>
            <person name="Viragh M."/>
            <person name="Koszo T."/>
            <person name="Mondo S."/>
            <person name="Kiss B."/>
            <person name="Balint B."/>
            <person name="Kues U."/>
            <person name="Barry K."/>
            <person name="Hegedus J.C."/>
            <person name="Henrissat B."/>
            <person name="Johnson J."/>
            <person name="Lipzen A."/>
            <person name="Ohm R."/>
            <person name="Nagy I."/>
            <person name="Pangilinan J."/>
            <person name="Yan J."/>
            <person name="Xiong Y."/>
            <person name="Grigoriev I.V."/>
            <person name="Hibbett D.S."/>
            <person name="Nagy L.G."/>
        </authorList>
    </citation>
    <scope>NUCLEOTIDE SEQUENCE [LARGE SCALE GENOMIC DNA]</scope>
    <source>
        <strain evidence="2 3">SZMC22713</strain>
    </source>
</reference>
<feature type="domain" description="Protein kinase" evidence="1">
    <location>
        <begin position="254"/>
        <end position="543"/>
    </location>
</feature>
<dbReference type="InterPro" id="IPR011009">
    <property type="entry name" value="Kinase-like_dom_sf"/>
</dbReference>
<dbReference type="InterPro" id="IPR001245">
    <property type="entry name" value="Ser-Thr/Tyr_kinase_cat_dom"/>
</dbReference>
<keyword evidence="3" id="KW-1185">Reference proteome</keyword>
<dbReference type="InterPro" id="IPR051681">
    <property type="entry name" value="Ser/Thr_Kinases-Pseudokinases"/>
</dbReference>
<dbReference type="Gene3D" id="1.10.510.10">
    <property type="entry name" value="Transferase(Phosphotransferase) domain 1"/>
    <property type="match status" value="1"/>
</dbReference>
<dbReference type="STRING" id="50990.A0A4Y7QAA9"/>
<protein>
    <submittedName>
        <fullName evidence="2">Kinase-like protein</fullName>
    </submittedName>
</protein>
<evidence type="ECO:0000259" key="1">
    <source>
        <dbReference type="PROSITE" id="PS50011"/>
    </source>
</evidence>
<dbReference type="EMBL" id="ML170167">
    <property type="protein sequence ID" value="TDL24385.1"/>
    <property type="molecule type" value="Genomic_DNA"/>
</dbReference>
<dbReference type="SUPFAM" id="SSF56112">
    <property type="entry name" value="Protein kinase-like (PK-like)"/>
    <property type="match status" value="1"/>
</dbReference>
<keyword evidence="2" id="KW-0808">Transferase</keyword>
<dbReference type="InterPro" id="IPR000719">
    <property type="entry name" value="Prot_kinase_dom"/>
</dbReference>
<gene>
    <name evidence="2" type="ORF">BD410DRAFT_119416</name>
</gene>
<dbReference type="AlphaFoldDB" id="A0A4Y7QAA9"/>
<keyword evidence="2" id="KW-0418">Kinase</keyword>
<dbReference type="PROSITE" id="PS00108">
    <property type="entry name" value="PROTEIN_KINASE_ST"/>
    <property type="match status" value="1"/>
</dbReference>
<dbReference type="GO" id="GO:0004674">
    <property type="term" value="F:protein serine/threonine kinase activity"/>
    <property type="evidence" value="ECO:0007669"/>
    <property type="project" value="TreeGrafter"/>
</dbReference>
<evidence type="ECO:0000313" key="2">
    <source>
        <dbReference type="EMBL" id="TDL24385.1"/>
    </source>
</evidence>
<dbReference type="GO" id="GO:0005524">
    <property type="term" value="F:ATP binding"/>
    <property type="evidence" value="ECO:0007669"/>
    <property type="project" value="InterPro"/>
</dbReference>
<name>A0A4Y7QAA9_9AGAM</name>
<dbReference type="PROSITE" id="PS50011">
    <property type="entry name" value="PROTEIN_KINASE_DOM"/>
    <property type="match status" value="1"/>
</dbReference>
<sequence>MIQLSIKTYSIHAVESVGRDEVRTSGSCSQPSTTIIQQASSDCSAVGPVSQLERKDAEIEWQSFWQEGSLSDVMSALGRAFSAEYKLECLQLVRSIKIYKGLVAYVYAQQRIENGKPDIFESIRQALSEWESWDDPECLSGHAIIRNKLWIILQEGSSHQKPASQDIDLQKIIDFDLETMRIKAMVILTDRREKKIFLSLCCTNPIPAMDLLQILLDTPNLPMQSHSQLAWALSRLAKMSGCYPNGLILGDIRRTETHPIAGGGFADVWKGSFIEQPVALKAFRIFQKSPQEKALNEFAREAVIWRQLRHPNILPFYGVFKGDEHFDRLCLVSPWMDEGNVMEYLSKHVESNRISLLRDVASGLEYLHGFEPAIVHGDLKGANIFFTSSNVACLGDFGLARFRDSQESSFSATTGNSVAGTLRWQAPELFVSRENGEHIHATPESDIYSFGCVCIEILTGKRPFAEISNDAAVMLAVVNKRKPQRPDEDLLRCGLDDSLWETMERCWDINPYLRPPTHRLVKYFEQRKDLGPRGNDTCEHAEIPNALRCSLGQYGFPDDYVDSVSARQVLI</sequence>
<dbReference type="Pfam" id="PF07714">
    <property type="entry name" value="PK_Tyr_Ser-Thr"/>
    <property type="match status" value="1"/>
</dbReference>
<dbReference type="PANTHER" id="PTHR44329">
    <property type="entry name" value="SERINE/THREONINE-PROTEIN KINASE TNNI3K-RELATED"/>
    <property type="match status" value="1"/>
</dbReference>
<organism evidence="2 3">
    <name type="scientific">Rickenella mellea</name>
    <dbReference type="NCBI Taxonomy" id="50990"/>
    <lineage>
        <taxon>Eukaryota</taxon>
        <taxon>Fungi</taxon>
        <taxon>Dikarya</taxon>
        <taxon>Basidiomycota</taxon>
        <taxon>Agaricomycotina</taxon>
        <taxon>Agaricomycetes</taxon>
        <taxon>Hymenochaetales</taxon>
        <taxon>Rickenellaceae</taxon>
        <taxon>Rickenella</taxon>
    </lineage>
</organism>
<dbReference type="Proteomes" id="UP000294933">
    <property type="component" value="Unassembled WGS sequence"/>
</dbReference>
<dbReference type="VEuPathDB" id="FungiDB:BD410DRAFT_119416"/>
<accession>A0A4Y7QAA9</accession>
<dbReference type="InterPro" id="IPR008271">
    <property type="entry name" value="Ser/Thr_kinase_AS"/>
</dbReference>
<dbReference type="OrthoDB" id="10261027at2759"/>
<proteinExistence type="predicted"/>
<dbReference type="SMART" id="SM00220">
    <property type="entry name" value="S_TKc"/>
    <property type="match status" value="1"/>
</dbReference>